<keyword evidence="4" id="KW-0238">DNA-binding</keyword>
<dbReference type="Pfam" id="PF25601">
    <property type="entry name" value="AAA_lid_14"/>
    <property type="match status" value="1"/>
</dbReference>
<proteinExistence type="predicted"/>
<dbReference type="SUPFAM" id="SSF46689">
    <property type="entry name" value="Homeodomain-like"/>
    <property type="match status" value="1"/>
</dbReference>
<dbReference type="GO" id="GO:0000160">
    <property type="term" value="P:phosphorelay signal transduction system"/>
    <property type="evidence" value="ECO:0007669"/>
    <property type="project" value="InterPro"/>
</dbReference>
<dbReference type="Pfam" id="PF00072">
    <property type="entry name" value="Response_reg"/>
    <property type="match status" value="1"/>
</dbReference>
<evidence type="ECO:0000256" key="5">
    <source>
        <dbReference type="ARBA" id="ARBA00023163"/>
    </source>
</evidence>
<evidence type="ECO:0000313" key="9">
    <source>
        <dbReference type="EMBL" id="QCQ21811.1"/>
    </source>
</evidence>
<dbReference type="InterPro" id="IPR001789">
    <property type="entry name" value="Sig_transdc_resp-reg_receiver"/>
</dbReference>
<dbReference type="PROSITE" id="PS50045">
    <property type="entry name" value="SIGMA54_INTERACT_4"/>
    <property type="match status" value="1"/>
</dbReference>
<feature type="modified residue" description="4-aspartylphosphate" evidence="6">
    <location>
        <position position="54"/>
    </location>
</feature>
<dbReference type="SUPFAM" id="SSF52540">
    <property type="entry name" value="P-loop containing nucleoside triphosphate hydrolases"/>
    <property type="match status" value="1"/>
</dbReference>
<dbReference type="SMART" id="SM00448">
    <property type="entry name" value="REC"/>
    <property type="match status" value="1"/>
</dbReference>
<keyword evidence="10" id="KW-1185">Reference proteome</keyword>
<reference evidence="9 10" key="2">
    <citation type="submission" date="2019-05" db="EMBL/GenBank/DDBJ databases">
        <authorList>
            <person name="Suflita J.M."/>
            <person name="Marks C.R."/>
        </authorList>
    </citation>
    <scope>NUCLEOTIDE SEQUENCE [LARGE SCALE GENOMIC DNA]</scope>
    <source>
        <strain evidence="9 10">ALDC</strain>
    </source>
</reference>
<dbReference type="InterPro" id="IPR009057">
    <property type="entry name" value="Homeodomain-like_sf"/>
</dbReference>
<evidence type="ECO:0000313" key="10">
    <source>
        <dbReference type="Proteomes" id="UP000298602"/>
    </source>
</evidence>
<dbReference type="GO" id="GO:0006355">
    <property type="term" value="P:regulation of DNA-templated transcription"/>
    <property type="evidence" value="ECO:0007669"/>
    <property type="project" value="InterPro"/>
</dbReference>
<dbReference type="Proteomes" id="UP000298602">
    <property type="component" value="Chromosome"/>
</dbReference>
<dbReference type="Pfam" id="PF02954">
    <property type="entry name" value="HTH_8"/>
    <property type="match status" value="1"/>
</dbReference>
<dbReference type="GO" id="GO:0005524">
    <property type="term" value="F:ATP binding"/>
    <property type="evidence" value="ECO:0007669"/>
    <property type="project" value="UniProtKB-KW"/>
</dbReference>
<dbReference type="RefSeq" id="WP_137423780.1">
    <property type="nucleotide sequence ID" value="NZ_CP040098.1"/>
</dbReference>
<reference evidence="9 10" key="1">
    <citation type="submission" date="2019-05" db="EMBL/GenBank/DDBJ databases">
        <title>The Complete Genome Sequence of the n-alkane-degrading Desulfoglaeba alkanexedens ALDC reveals multiple alkylsuccinate synthase gene clusters.</title>
        <authorList>
            <person name="Callaghan A.V."/>
            <person name="Davidova I.A."/>
            <person name="Duncan K.E."/>
            <person name="Morris B."/>
            <person name="McInerney M.J."/>
        </authorList>
    </citation>
    <scope>NUCLEOTIDE SEQUENCE [LARGE SCALE GENOMIC DNA]</scope>
    <source>
        <strain evidence="9 10">ALDC</strain>
    </source>
</reference>
<dbReference type="InterPro" id="IPR025943">
    <property type="entry name" value="Sigma_54_int_dom_ATP-bd_2"/>
</dbReference>
<dbReference type="PROSITE" id="PS50110">
    <property type="entry name" value="RESPONSE_REGULATORY"/>
    <property type="match status" value="1"/>
</dbReference>
<keyword evidence="2" id="KW-0067">ATP-binding</keyword>
<dbReference type="PROSITE" id="PS00675">
    <property type="entry name" value="SIGMA54_INTERACT_1"/>
    <property type="match status" value="1"/>
</dbReference>
<dbReference type="InterPro" id="IPR002078">
    <property type="entry name" value="Sigma_54_int"/>
</dbReference>
<dbReference type="Gene3D" id="1.10.10.60">
    <property type="entry name" value="Homeodomain-like"/>
    <property type="match status" value="1"/>
</dbReference>
<accession>A0A4V1ERJ0</accession>
<evidence type="ECO:0000256" key="1">
    <source>
        <dbReference type="ARBA" id="ARBA00022741"/>
    </source>
</evidence>
<dbReference type="GO" id="GO:0043565">
    <property type="term" value="F:sequence-specific DNA binding"/>
    <property type="evidence" value="ECO:0007669"/>
    <property type="project" value="InterPro"/>
</dbReference>
<dbReference type="PROSITE" id="PS00676">
    <property type="entry name" value="SIGMA54_INTERACT_2"/>
    <property type="match status" value="1"/>
</dbReference>
<dbReference type="PRINTS" id="PR01590">
    <property type="entry name" value="HTHFIS"/>
</dbReference>
<dbReference type="PANTHER" id="PTHR32071">
    <property type="entry name" value="TRANSCRIPTIONAL REGULATORY PROTEIN"/>
    <property type="match status" value="1"/>
</dbReference>
<keyword evidence="6" id="KW-0597">Phosphoprotein</keyword>
<name>A0A4V1ERJ0_9BACT</name>
<dbReference type="Gene3D" id="3.40.50.2300">
    <property type="match status" value="1"/>
</dbReference>
<dbReference type="OrthoDB" id="9763792at2"/>
<dbReference type="PROSITE" id="PS00688">
    <property type="entry name" value="SIGMA54_INTERACT_3"/>
    <property type="match status" value="1"/>
</dbReference>
<gene>
    <name evidence="9" type="ORF">FDQ92_06210</name>
</gene>
<protein>
    <submittedName>
        <fullName evidence="9">Sigma-54-dependent Fis family transcriptional regulator</fullName>
    </submittedName>
</protein>
<dbReference type="InterPro" id="IPR003593">
    <property type="entry name" value="AAA+_ATPase"/>
</dbReference>
<evidence type="ECO:0000259" key="8">
    <source>
        <dbReference type="PROSITE" id="PS50110"/>
    </source>
</evidence>
<dbReference type="InterPro" id="IPR011006">
    <property type="entry name" value="CheY-like_superfamily"/>
</dbReference>
<dbReference type="Gene3D" id="1.10.8.60">
    <property type="match status" value="1"/>
</dbReference>
<dbReference type="InterPro" id="IPR025662">
    <property type="entry name" value="Sigma_54_int_dom_ATP-bd_1"/>
</dbReference>
<keyword evidence="1" id="KW-0547">Nucleotide-binding</keyword>
<dbReference type="FunFam" id="3.40.50.300:FF:000006">
    <property type="entry name" value="DNA-binding transcriptional regulator NtrC"/>
    <property type="match status" value="1"/>
</dbReference>
<evidence type="ECO:0000259" key="7">
    <source>
        <dbReference type="PROSITE" id="PS50045"/>
    </source>
</evidence>
<dbReference type="CDD" id="cd00156">
    <property type="entry name" value="REC"/>
    <property type="match status" value="1"/>
</dbReference>
<dbReference type="KEGG" id="dax:FDQ92_06210"/>
<dbReference type="SMART" id="SM00382">
    <property type="entry name" value="AAA"/>
    <property type="match status" value="1"/>
</dbReference>
<dbReference type="InterPro" id="IPR058031">
    <property type="entry name" value="AAA_lid_NorR"/>
</dbReference>
<evidence type="ECO:0000256" key="6">
    <source>
        <dbReference type="PROSITE-ProRule" id="PRU00169"/>
    </source>
</evidence>
<dbReference type="SUPFAM" id="SSF52172">
    <property type="entry name" value="CheY-like"/>
    <property type="match status" value="1"/>
</dbReference>
<keyword evidence="3" id="KW-0805">Transcription regulation</keyword>
<dbReference type="InterPro" id="IPR025944">
    <property type="entry name" value="Sigma_54_int_dom_CS"/>
</dbReference>
<dbReference type="CDD" id="cd00009">
    <property type="entry name" value="AAA"/>
    <property type="match status" value="1"/>
</dbReference>
<evidence type="ECO:0000256" key="2">
    <source>
        <dbReference type="ARBA" id="ARBA00022840"/>
    </source>
</evidence>
<sequence>MREKQKILLVDDERGFRQAIVRFLQKDHTVIEAATGREGLELARAEEPDLVLLDIGLPDESGLEILTQLKELRPSPTVVMVTAYEQVKDVVLAMKRGAFDYLVKPVDLEEFELTIQHALENASLRNEVDRLRQEVQRLQKVDRLVGRNPSFLEAQMLAVKSAQSPDAGVLLQGESGVGKELFARLIHSSSPRAAYPFVALNCAVFSPEIIESELFGYEKGAFTGARAEGKEGLLEVADGGTLFLDEVVDLPAEVQAKLLRVIEEKEFYPLGGTKKRRVDLRIVSACNRNLWEAAEQGAFRKDLFFRLATIQIKLPALRDRRQDILPLTHYFLEQLNDKYGKRFRTVSPDAQKILLSYAWPGNVRELRNAVERVVLLENDDTVLGRHLRFLGPGGEAAKMEGEDAGLGVELPDEGVSLQALEKTVIKKAYEKCGRNKSKTARFLSIPRHVLLYRLKKYGIGS</sequence>
<dbReference type="InterPro" id="IPR002197">
    <property type="entry name" value="HTH_Fis"/>
</dbReference>
<evidence type="ECO:0000256" key="3">
    <source>
        <dbReference type="ARBA" id="ARBA00023015"/>
    </source>
</evidence>
<organism evidence="9 10">
    <name type="scientific">Desulfoglaeba alkanexedens ALDC</name>
    <dbReference type="NCBI Taxonomy" id="980445"/>
    <lineage>
        <taxon>Bacteria</taxon>
        <taxon>Pseudomonadati</taxon>
        <taxon>Thermodesulfobacteriota</taxon>
        <taxon>Syntrophobacteria</taxon>
        <taxon>Syntrophobacterales</taxon>
        <taxon>Syntrophobacteraceae</taxon>
        <taxon>Desulfoglaeba</taxon>
    </lineage>
</organism>
<dbReference type="PANTHER" id="PTHR32071:SF113">
    <property type="entry name" value="ALGINATE BIOSYNTHESIS TRANSCRIPTIONAL REGULATORY PROTEIN ALGB"/>
    <property type="match status" value="1"/>
</dbReference>
<dbReference type="AlphaFoldDB" id="A0A4V1ERJ0"/>
<dbReference type="InterPro" id="IPR027417">
    <property type="entry name" value="P-loop_NTPase"/>
</dbReference>
<feature type="domain" description="Sigma-54 factor interaction" evidence="7">
    <location>
        <begin position="144"/>
        <end position="375"/>
    </location>
</feature>
<feature type="domain" description="Response regulatory" evidence="8">
    <location>
        <begin position="6"/>
        <end position="119"/>
    </location>
</feature>
<dbReference type="Gene3D" id="3.40.50.300">
    <property type="entry name" value="P-loop containing nucleotide triphosphate hydrolases"/>
    <property type="match status" value="1"/>
</dbReference>
<evidence type="ECO:0000256" key="4">
    <source>
        <dbReference type="ARBA" id="ARBA00023125"/>
    </source>
</evidence>
<dbReference type="EMBL" id="CP040098">
    <property type="protein sequence ID" value="QCQ21811.1"/>
    <property type="molecule type" value="Genomic_DNA"/>
</dbReference>
<dbReference type="Pfam" id="PF00158">
    <property type="entry name" value="Sigma54_activat"/>
    <property type="match status" value="1"/>
</dbReference>
<keyword evidence="5" id="KW-0804">Transcription</keyword>